<evidence type="ECO:0000313" key="2">
    <source>
        <dbReference type="EMBL" id="NIE50175.1"/>
    </source>
</evidence>
<protein>
    <submittedName>
        <fullName evidence="2">Uncharacterized protein</fullName>
    </submittedName>
</protein>
<proteinExistence type="predicted"/>
<feature type="transmembrane region" description="Helical" evidence="1">
    <location>
        <begin position="100"/>
        <end position="120"/>
    </location>
</feature>
<accession>A0A6G5AGQ7</accession>
<dbReference type="EMBL" id="GIKN01007902">
    <property type="protein sequence ID" value="NIE50175.1"/>
    <property type="molecule type" value="Transcribed_RNA"/>
</dbReference>
<feature type="transmembrane region" description="Helical" evidence="1">
    <location>
        <begin position="63"/>
        <end position="80"/>
    </location>
</feature>
<evidence type="ECO:0000256" key="1">
    <source>
        <dbReference type="SAM" id="Phobius"/>
    </source>
</evidence>
<keyword evidence="1" id="KW-0812">Transmembrane</keyword>
<keyword evidence="1" id="KW-1133">Transmembrane helix</keyword>
<name>A0A6G5AGQ7_RHIMP</name>
<dbReference type="AlphaFoldDB" id="A0A6G5AGQ7"/>
<reference evidence="2" key="1">
    <citation type="submission" date="2020-03" db="EMBL/GenBank/DDBJ databases">
        <title>A transcriptome and proteome of the tick Rhipicephalus microplus shaped by the genetic composition of its hosts and developmental stage.</title>
        <authorList>
            <person name="Garcia G.R."/>
            <person name="Ribeiro J.M.C."/>
            <person name="Maruyama S.R."/>
            <person name="Gardinasse L.G."/>
            <person name="Nelson K."/>
            <person name="Ferreira B.R."/>
            <person name="Andrade T.G."/>
            <person name="Santos I.K.F.M."/>
        </authorList>
    </citation>
    <scope>NUCLEOTIDE SEQUENCE</scope>
    <source>
        <strain evidence="2">NSGR</strain>
        <tissue evidence="2">Salivary glands</tissue>
    </source>
</reference>
<sequence>MLYQLSYYGAYSSVRFMRYICKLNMKTSAGTASSHNGESATLVICLSGVMYTVSSRSLSRRPCAWLPSFILCLSAVLYIYHGNPPTRPVCLSPAISHHPIFEILLIEILLCLLISHIYPWKEKVHW</sequence>
<organism evidence="2">
    <name type="scientific">Rhipicephalus microplus</name>
    <name type="common">Cattle tick</name>
    <name type="synonym">Boophilus microplus</name>
    <dbReference type="NCBI Taxonomy" id="6941"/>
    <lineage>
        <taxon>Eukaryota</taxon>
        <taxon>Metazoa</taxon>
        <taxon>Ecdysozoa</taxon>
        <taxon>Arthropoda</taxon>
        <taxon>Chelicerata</taxon>
        <taxon>Arachnida</taxon>
        <taxon>Acari</taxon>
        <taxon>Parasitiformes</taxon>
        <taxon>Ixodida</taxon>
        <taxon>Ixodoidea</taxon>
        <taxon>Ixodidae</taxon>
        <taxon>Rhipicephalinae</taxon>
        <taxon>Rhipicephalus</taxon>
        <taxon>Boophilus</taxon>
    </lineage>
</organism>
<keyword evidence="1" id="KW-0472">Membrane</keyword>